<evidence type="ECO:0000256" key="8">
    <source>
        <dbReference type="ARBA" id="ARBA00023055"/>
    </source>
</evidence>
<keyword evidence="5" id="KW-0813">Transport</keyword>
<dbReference type="Proteomes" id="UP000838763">
    <property type="component" value="Unassembled WGS sequence"/>
</dbReference>
<feature type="compositionally biased region" description="Basic and acidic residues" evidence="13">
    <location>
        <begin position="322"/>
        <end position="331"/>
    </location>
</feature>
<evidence type="ECO:0000256" key="11">
    <source>
        <dbReference type="ARBA" id="ARBA00024615"/>
    </source>
</evidence>
<evidence type="ECO:0000256" key="5">
    <source>
        <dbReference type="ARBA" id="ARBA00022448"/>
    </source>
</evidence>
<accession>A0A9P1H472</accession>
<dbReference type="Pfam" id="PF13329">
    <property type="entry name" value="ATG2_CAD"/>
    <property type="match status" value="2"/>
</dbReference>
<dbReference type="GO" id="GO:0034727">
    <property type="term" value="P:piecemeal microautophagy of the nucleus"/>
    <property type="evidence" value="ECO:0007669"/>
    <property type="project" value="TreeGrafter"/>
</dbReference>
<feature type="compositionally biased region" description="Pro residues" evidence="13">
    <location>
        <begin position="246"/>
        <end position="255"/>
    </location>
</feature>
<keyword evidence="9" id="KW-0472">Membrane</keyword>
<dbReference type="GO" id="GO:0000045">
    <property type="term" value="P:autophagosome assembly"/>
    <property type="evidence" value="ECO:0007669"/>
    <property type="project" value="TreeGrafter"/>
</dbReference>
<evidence type="ECO:0000313" key="15">
    <source>
        <dbReference type="Proteomes" id="UP000838763"/>
    </source>
</evidence>
<comment type="subcellular location">
    <subcellularLocation>
        <location evidence="1">Endoplasmic reticulum membrane</location>
        <topology evidence="1">Peripheral membrane protein</topology>
    </subcellularLocation>
    <subcellularLocation>
        <location evidence="2">Preautophagosomal structure membrane</location>
        <topology evidence="2">Peripheral membrane protein</topology>
    </subcellularLocation>
</comment>
<feature type="compositionally biased region" description="Polar residues" evidence="13">
    <location>
        <begin position="1202"/>
        <end position="1220"/>
    </location>
</feature>
<dbReference type="EMBL" id="CALLCH030000012">
    <property type="protein sequence ID" value="CAI4215271.1"/>
    <property type="molecule type" value="Genomic_DNA"/>
</dbReference>
<evidence type="ECO:0000256" key="3">
    <source>
        <dbReference type="ARBA" id="ARBA00009714"/>
    </source>
</evidence>
<feature type="region of interest" description="Disordered" evidence="13">
    <location>
        <begin position="173"/>
        <end position="394"/>
    </location>
</feature>
<feature type="compositionally biased region" description="Acidic residues" evidence="13">
    <location>
        <begin position="262"/>
        <end position="272"/>
    </location>
</feature>
<reference evidence="14" key="1">
    <citation type="submission" date="2022-11" db="EMBL/GenBank/DDBJ databases">
        <authorList>
            <person name="Scott C."/>
            <person name="Bruce N."/>
        </authorList>
    </citation>
    <scope>NUCLEOTIDE SEQUENCE</scope>
</reference>
<feature type="compositionally biased region" description="Low complexity" evidence="13">
    <location>
        <begin position="493"/>
        <end position="508"/>
    </location>
</feature>
<dbReference type="InterPro" id="IPR026849">
    <property type="entry name" value="ATG2"/>
</dbReference>
<evidence type="ECO:0000256" key="2">
    <source>
        <dbReference type="ARBA" id="ARBA00004623"/>
    </source>
</evidence>
<dbReference type="GO" id="GO:0061723">
    <property type="term" value="P:glycophagy"/>
    <property type="evidence" value="ECO:0007669"/>
    <property type="project" value="TreeGrafter"/>
</dbReference>
<dbReference type="GO" id="GO:0061908">
    <property type="term" value="C:phagophore"/>
    <property type="evidence" value="ECO:0007669"/>
    <property type="project" value="TreeGrafter"/>
</dbReference>
<feature type="compositionally biased region" description="Acidic residues" evidence="13">
    <location>
        <begin position="107"/>
        <end position="117"/>
    </location>
</feature>
<dbReference type="GO" id="GO:0006869">
    <property type="term" value="P:lipid transport"/>
    <property type="evidence" value="ECO:0007669"/>
    <property type="project" value="UniProtKB-KW"/>
</dbReference>
<dbReference type="GO" id="GO:0034045">
    <property type="term" value="C:phagophore assembly site membrane"/>
    <property type="evidence" value="ECO:0007669"/>
    <property type="project" value="UniProtKB-SubCell"/>
</dbReference>
<name>A0A9P1H472_9PEZI</name>
<organism evidence="14 15">
    <name type="scientific">Parascedosporium putredinis</name>
    <dbReference type="NCBI Taxonomy" id="1442378"/>
    <lineage>
        <taxon>Eukaryota</taxon>
        <taxon>Fungi</taxon>
        <taxon>Dikarya</taxon>
        <taxon>Ascomycota</taxon>
        <taxon>Pezizomycotina</taxon>
        <taxon>Sordariomycetes</taxon>
        <taxon>Hypocreomycetidae</taxon>
        <taxon>Microascales</taxon>
        <taxon>Microascaceae</taxon>
        <taxon>Parascedosporium</taxon>
    </lineage>
</organism>
<evidence type="ECO:0000256" key="4">
    <source>
        <dbReference type="ARBA" id="ARBA00018070"/>
    </source>
</evidence>
<comment type="catalytic activity">
    <reaction evidence="11">
        <text>a 1,2-diacyl-sn-glycero-3-phosphoethanolamine(in) = a 1,2-diacyl-sn-glycero-3-phosphoethanolamine(out)</text>
        <dbReference type="Rhea" id="RHEA:38895"/>
        <dbReference type="ChEBI" id="CHEBI:64612"/>
    </reaction>
</comment>
<dbReference type="PANTHER" id="PTHR13190">
    <property type="entry name" value="AUTOPHAGY-RELATED 2, ISOFORM A"/>
    <property type="match status" value="1"/>
</dbReference>
<keyword evidence="7" id="KW-0072">Autophagy</keyword>
<dbReference type="GO" id="GO:0032266">
    <property type="term" value="F:phosphatidylinositol-3-phosphate binding"/>
    <property type="evidence" value="ECO:0007669"/>
    <property type="project" value="TreeGrafter"/>
</dbReference>
<evidence type="ECO:0000256" key="12">
    <source>
        <dbReference type="ARBA" id="ARBA00024631"/>
    </source>
</evidence>
<keyword evidence="15" id="KW-1185">Reference proteome</keyword>
<dbReference type="GO" id="GO:0000422">
    <property type="term" value="P:autophagy of mitochondrion"/>
    <property type="evidence" value="ECO:0007669"/>
    <property type="project" value="TreeGrafter"/>
</dbReference>
<evidence type="ECO:0000256" key="7">
    <source>
        <dbReference type="ARBA" id="ARBA00023006"/>
    </source>
</evidence>
<feature type="compositionally biased region" description="Basic and acidic residues" evidence="13">
    <location>
        <begin position="180"/>
        <end position="215"/>
    </location>
</feature>
<feature type="region of interest" description="Disordered" evidence="13">
    <location>
        <begin position="418"/>
        <end position="454"/>
    </location>
</feature>
<dbReference type="OrthoDB" id="18982at2759"/>
<evidence type="ECO:0000256" key="1">
    <source>
        <dbReference type="ARBA" id="ARBA00004406"/>
    </source>
</evidence>
<comment type="similarity">
    <text evidence="3">Belongs to the ATG2 family.</text>
</comment>
<comment type="catalytic activity">
    <reaction evidence="12">
        <text>a 1,2-diacyl-sn-glycero-3-phosphocholine(in) = a 1,2-diacyl-sn-glycero-3-phosphocholine(out)</text>
        <dbReference type="Rhea" id="RHEA:38571"/>
        <dbReference type="ChEBI" id="CHEBI:57643"/>
    </reaction>
</comment>
<evidence type="ECO:0000256" key="10">
    <source>
        <dbReference type="ARBA" id="ARBA00024479"/>
    </source>
</evidence>
<proteinExistence type="inferred from homology"/>
<comment type="caution">
    <text evidence="14">The sequence shown here is derived from an EMBL/GenBank/DDBJ whole genome shotgun (WGS) entry which is preliminary data.</text>
</comment>
<dbReference type="PANTHER" id="PTHR13190:SF1">
    <property type="entry name" value="AUTOPHAGY-RELATED 2, ISOFORM A"/>
    <property type="match status" value="1"/>
</dbReference>
<keyword evidence="6" id="KW-0256">Endoplasmic reticulum</keyword>
<sequence length="1689" mass="184373">MPAFIHKEGKRHVSLSNIRAYLVSEANVFSAFARSPSIASPAIPQSPVVSHYGSMHRSLSREPSSPLSSSLSASHQIANDYLADSTAFGMDDYPLRDSELALDIPYDFDDDVEDDDSPPTPRASAHPEFVSWEPPTGVSQSTNIMETSPLPWASMHRNTESTPALENLHLYETAPLERPQTPERDQQVSDSDGSDREQEVEEDLSKSHIFSHEEAESMYASAFSELPSQPSRSMPGAWDDYSNPSDSPPQPPKQTQPPAEDHELDGEDEAFVDPESPLMRATRPNAEQPHVTGEVIEAEHRLGQSIHKLQDDLSETIPANDARYDDESQHGEDEDLESSLIRQSLYSSRHSDASSVEEAPQLEDLNTGLDADADPDADGRSATPPQDQTPRGPTRIVKELISLDKISIHVPLRHKHIHVQQNSGSSDDEPSYSAKKSASPHLPGAFSTPQTERDESLDISFSPIDIRFDASLGFLLATVVSKLLDIFSSGSGAQQSATPSTPSSQQQTGENNIASLPDVNVAFERISINFLHHLLGVADTPKGTLTRGFLILTIAAAASTTVINLGKFRFGYADSDVVSFDRTLKLGASVRDVFPPSGADVSVKLVRTGSTTRTEVTTLALVVNLDLQRLDETFSWFGGLSSFLNMGGSVSSAAPTSVHTVAPPTPVTRGVRFDTPINPNDRSVAADNKVDLRTAGFYLSLVGKECQVSLETSAVKMVKRNEGIGIALSAISLSGPYIRDSDARPPITVEVEGTRLEFLAYPQDGDLERLLKLITPSKVQSDLRDDEIMVDTLYARGERLTCLPGLGDEIARLATVAKYLPEDDRPGLLTLGRIKNLSFSAELGGQIGLLKASLKEFELAHITLPSLVAVGLDSLVVTRNESEELITSPKSSTTMQELVLIARMIGDEIEPVFRLRLQGLAFEYRVPTLMDLMGLGKEATPQDFEAELAASVANLGEHAHAALLRQQARSPAPSRTSKDKQPAPKPLGVDVVFRDCLVGLNPLGLKSKLTLALTDSRLEIMLPKEDNARAEFELRKAAILLIDDATALHDGRPAARARVTNVPSQQVTELCTQGFVEICFISSAKAVVAVTSNDDGEKQVDTLISLANGLKPPTPPSKEIKYRTNVMPVEDLLSSISAEAFGNPEGDYDFDKDFAIAQELAGDLEDDAASDLSQLEFHDDYYGEVDVAEKLFDATASSIGSLPGSQDTHASDPHNFNSKASVDSDLDDPHLVVHDDWFATDTSDKGTAQVWNSARNSYDRAPPELVKRSPLKVAVRDVHVIWNLFDGYDWAHTRDVITKAVYEVQSKANERRARNDGLGVYEEDLEDEEAVIGDFLFNSIYIGIPANRDARDLARAINHDLNDNATETESIATTAYTTSTARPGGAPRSGPKLKLNRSKRHKITFELQGVDVDLIVFPPHSGETESSIDVRIKNLDVFDHVPTSTWKKFATYDQDAGEREMGSNMVHIELLNVRPLPELAASEIFKDDDAPVVAPSPTDMPFLQRAEVNDIPVKLDFKPKRVDYAGLRSGRTTEFMNFVILDEARMVLRHTIIYGVSGFERLGKTLNDIWMPDVKKNQLPGVLAGLAPVRSIVNVGSGIKNLIEIPIKEYKKDGRIVRSISKGASAFVRTTGTEIIKLGAKVAVGTHLYADQPINVIQGLRGGYASLSRDLNLARDAIIAVPGAKYKKR</sequence>
<evidence type="ECO:0000256" key="9">
    <source>
        <dbReference type="ARBA" id="ARBA00023136"/>
    </source>
</evidence>
<feature type="region of interest" description="Disordered" evidence="13">
    <location>
        <begin position="1202"/>
        <end position="1222"/>
    </location>
</feature>
<evidence type="ECO:0000256" key="13">
    <source>
        <dbReference type="SAM" id="MobiDB-lite"/>
    </source>
</evidence>
<evidence type="ECO:0000256" key="6">
    <source>
        <dbReference type="ARBA" id="ARBA00022824"/>
    </source>
</evidence>
<dbReference type="GO" id="GO:0005789">
    <property type="term" value="C:endoplasmic reticulum membrane"/>
    <property type="evidence" value="ECO:0007669"/>
    <property type="project" value="UniProtKB-SubCell"/>
</dbReference>
<feature type="region of interest" description="Disordered" evidence="13">
    <location>
        <begin position="966"/>
        <end position="986"/>
    </location>
</feature>
<gene>
    <name evidence="14" type="ORF">PPNO1_LOCUS4984</name>
</gene>
<comment type="catalytic activity">
    <reaction evidence="10">
        <text>a 1,2-diacyl-sn-glycero-3-phospho-L-serine(in) = a 1,2-diacyl-sn-glycero-3-phospho-L-serine(out)</text>
        <dbReference type="Rhea" id="RHEA:38663"/>
        <dbReference type="ChEBI" id="CHEBI:57262"/>
    </reaction>
</comment>
<keyword evidence="8" id="KW-0445">Lipid transport</keyword>
<feature type="region of interest" description="Disordered" evidence="13">
    <location>
        <begin position="492"/>
        <end position="511"/>
    </location>
</feature>
<dbReference type="GO" id="GO:0061709">
    <property type="term" value="P:reticulophagy"/>
    <property type="evidence" value="ECO:0007669"/>
    <property type="project" value="TreeGrafter"/>
</dbReference>
<protein>
    <recommendedName>
        <fullName evidence="4">Autophagy-related protein 2</fullName>
    </recommendedName>
</protein>
<evidence type="ECO:0000313" key="14">
    <source>
        <dbReference type="EMBL" id="CAI4215271.1"/>
    </source>
</evidence>
<dbReference type="GO" id="GO:0043495">
    <property type="term" value="F:protein-membrane adaptor activity"/>
    <property type="evidence" value="ECO:0007669"/>
    <property type="project" value="TreeGrafter"/>
</dbReference>
<feature type="region of interest" description="Disordered" evidence="13">
    <location>
        <begin position="107"/>
        <end position="144"/>
    </location>
</feature>